<gene>
    <name evidence="6" type="ORF">CCH79_00001137</name>
</gene>
<dbReference type="SMART" id="SM00501">
    <property type="entry name" value="BRIGHT"/>
    <property type="match status" value="1"/>
</dbReference>
<evidence type="ECO:0000256" key="4">
    <source>
        <dbReference type="SAM" id="MobiDB-lite"/>
    </source>
</evidence>
<dbReference type="PANTHER" id="PTHR13964">
    <property type="entry name" value="RBP-RELATED"/>
    <property type="match status" value="1"/>
</dbReference>
<dbReference type="GO" id="GO:0005634">
    <property type="term" value="C:nucleus"/>
    <property type="evidence" value="ECO:0007669"/>
    <property type="project" value="TreeGrafter"/>
</dbReference>
<accession>A0A315VSF4</accession>
<dbReference type="Pfam" id="PF01388">
    <property type="entry name" value="ARID"/>
    <property type="match status" value="1"/>
</dbReference>
<dbReference type="SUPFAM" id="SSF46774">
    <property type="entry name" value="ARID-like"/>
    <property type="match status" value="1"/>
</dbReference>
<dbReference type="InterPro" id="IPR001606">
    <property type="entry name" value="ARID_dom"/>
</dbReference>
<evidence type="ECO:0000256" key="2">
    <source>
        <dbReference type="ARBA" id="ARBA00023163"/>
    </source>
</evidence>
<keyword evidence="3" id="KW-0539">Nucleus</keyword>
<evidence type="ECO:0000259" key="5">
    <source>
        <dbReference type="PROSITE" id="PS51011"/>
    </source>
</evidence>
<dbReference type="Proteomes" id="UP000250572">
    <property type="component" value="Unassembled WGS sequence"/>
</dbReference>
<dbReference type="SMART" id="SM01014">
    <property type="entry name" value="ARID"/>
    <property type="match status" value="1"/>
</dbReference>
<dbReference type="GO" id="GO:0000976">
    <property type="term" value="F:transcription cis-regulatory region binding"/>
    <property type="evidence" value="ECO:0007669"/>
    <property type="project" value="TreeGrafter"/>
</dbReference>
<feature type="region of interest" description="Disordered" evidence="4">
    <location>
        <begin position="262"/>
        <end position="363"/>
    </location>
</feature>
<dbReference type="AlphaFoldDB" id="A0A315VSF4"/>
<dbReference type="InterPro" id="IPR051232">
    <property type="entry name" value="ARID/SWI1_ChromRemod"/>
</dbReference>
<name>A0A315VSF4_GAMAF</name>
<dbReference type="CDD" id="cd16869">
    <property type="entry name" value="ARID_ARID5"/>
    <property type="match status" value="1"/>
</dbReference>
<dbReference type="STRING" id="33528.ENSGAFP00000001878"/>
<dbReference type="PANTHER" id="PTHR13964:SF25">
    <property type="entry name" value="AT-RICH INTERACTIVE DOMAIN-CONTAINING PROTEIN 5A"/>
    <property type="match status" value="1"/>
</dbReference>
<dbReference type="InterPro" id="IPR036431">
    <property type="entry name" value="ARID_dom_sf"/>
</dbReference>
<comment type="caution">
    <text evidence="6">The sequence shown here is derived from an EMBL/GenBank/DDBJ whole genome shotgun (WGS) entry which is preliminary data.</text>
</comment>
<feature type="domain" description="ARID" evidence="5">
    <location>
        <begin position="58"/>
        <end position="150"/>
    </location>
</feature>
<keyword evidence="2" id="KW-0804">Transcription</keyword>
<feature type="compositionally biased region" description="Polar residues" evidence="4">
    <location>
        <begin position="265"/>
        <end position="277"/>
    </location>
</feature>
<sequence>MTFPSLRSFARLKSWKNTKRFSTVREKSTKEDKREQRLQVKMAQVEVQDEGAKKPMEEITEEQFLKNLYLFMKKRDTPIERIPNLGFKQIDLFLMFKTVNDLGGYHQVTSHQLWKRVYNTLGGNPRSTSAATCTRRHYEKLLLPYECQLKGILMSSMPQHQSRPYRDPKDSLRPSKRGLVNHCFQSDPDGNIYSPPFHYYPTGWSAHTLLPHFVSILPAVIPPHIPPPPKVPCLPSHLTHQDTVNVVKEPLGHLRRLAKEYKHSSGLSASEPLNLSTKAPAREPDTDTDPPSSFGPPSSSKTPKFLNRPSTLYAPHSAGAVRSDGSETQESDKGVPTLSESEKKESSDADVQAPTPSDSPIFISAVMPEPNKGVLEMTPKPGSLKADFPVQPPEDREVRTEVEGFNLSHVLHSIPKDEEGKMEIEVPLSVVRNWLRLYGSSAKPPKAEELPIPDYDVSMGKKRVLDVDVLPTVYETPRSPPCQSSAEDLRLRNKPGLMPNAQADHHQESHLTGCKTSGGLLRNVGGGRNVWPLDHQDINKPYMLNSTDFWDACPKETTAPRSPVKPECSPPRKSSKFYMEDLLQRGMQRLEVEPSAVLMLKSSPASRFPLTADEMMKLQNISSSL</sequence>
<evidence type="ECO:0000256" key="3">
    <source>
        <dbReference type="ARBA" id="ARBA00023242"/>
    </source>
</evidence>
<dbReference type="PROSITE" id="PS51011">
    <property type="entry name" value="ARID"/>
    <property type="match status" value="1"/>
</dbReference>
<protein>
    <recommendedName>
        <fullName evidence="5">ARID domain-containing protein</fullName>
    </recommendedName>
</protein>
<feature type="compositionally biased region" description="Low complexity" evidence="4">
    <location>
        <begin position="289"/>
        <end position="305"/>
    </location>
</feature>
<keyword evidence="1" id="KW-0805">Transcription regulation</keyword>
<dbReference type="EMBL" id="NHOQ01001156">
    <property type="protein sequence ID" value="PWA26514.1"/>
    <property type="molecule type" value="Genomic_DNA"/>
</dbReference>
<evidence type="ECO:0000256" key="1">
    <source>
        <dbReference type="ARBA" id="ARBA00023015"/>
    </source>
</evidence>
<organism evidence="6 7">
    <name type="scientific">Gambusia affinis</name>
    <name type="common">Western mosquitofish</name>
    <name type="synonym">Heterandria affinis</name>
    <dbReference type="NCBI Taxonomy" id="33528"/>
    <lineage>
        <taxon>Eukaryota</taxon>
        <taxon>Metazoa</taxon>
        <taxon>Chordata</taxon>
        <taxon>Craniata</taxon>
        <taxon>Vertebrata</taxon>
        <taxon>Euteleostomi</taxon>
        <taxon>Actinopterygii</taxon>
        <taxon>Neopterygii</taxon>
        <taxon>Teleostei</taxon>
        <taxon>Neoteleostei</taxon>
        <taxon>Acanthomorphata</taxon>
        <taxon>Ovalentaria</taxon>
        <taxon>Atherinomorphae</taxon>
        <taxon>Cyprinodontiformes</taxon>
        <taxon>Poeciliidae</taxon>
        <taxon>Poeciliinae</taxon>
        <taxon>Gambusia</taxon>
    </lineage>
</organism>
<proteinExistence type="predicted"/>
<evidence type="ECO:0000313" key="7">
    <source>
        <dbReference type="Proteomes" id="UP000250572"/>
    </source>
</evidence>
<dbReference type="Gene3D" id="1.10.150.60">
    <property type="entry name" value="ARID DNA-binding domain"/>
    <property type="match status" value="1"/>
</dbReference>
<keyword evidence="7" id="KW-1185">Reference proteome</keyword>
<reference evidence="6 7" key="1">
    <citation type="journal article" date="2018" name="G3 (Bethesda)">
        <title>A High-Quality Reference Genome for the Invasive Mosquitofish Gambusia affinis Using a Chicago Library.</title>
        <authorList>
            <person name="Hoffberg S.L."/>
            <person name="Troendle N.J."/>
            <person name="Glenn T.C."/>
            <person name="Mahmud O."/>
            <person name="Louha S."/>
            <person name="Chalopin D."/>
            <person name="Bennetzen J.L."/>
            <person name="Mauricio R."/>
        </authorList>
    </citation>
    <scope>NUCLEOTIDE SEQUENCE [LARGE SCALE GENOMIC DNA]</scope>
    <source>
        <strain evidence="6">NE01/NJP1002.9</strain>
        <tissue evidence="6">Muscle</tissue>
    </source>
</reference>
<dbReference type="GO" id="GO:0006357">
    <property type="term" value="P:regulation of transcription by RNA polymerase II"/>
    <property type="evidence" value="ECO:0007669"/>
    <property type="project" value="TreeGrafter"/>
</dbReference>
<evidence type="ECO:0000313" key="6">
    <source>
        <dbReference type="EMBL" id="PWA26514.1"/>
    </source>
</evidence>